<protein>
    <recommendedName>
        <fullName evidence="1">Dirigent protein</fullName>
    </recommendedName>
</protein>
<keyword evidence="1" id="KW-0732">Signal</keyword>
<keyword evidence="1" id="KW-0052">Apoplast</keyword>
<comment type="function">
    <text evidence="1">Dirigent proteins impart stereoselectivity on the phenoxy radical-coupling reaction, yielding optically active lignans from two molecules of coniferyl alcohol in the biosynthesis of lignans, flavonolignans, and alkaloids and thus plays a central role in plant secondary metabolism.</text>
</comment>
<sequence>MKKASTAHNFPFLLIFLLTEHSSQVQPVSSINAEPMASFYIINGIETGRKSSEILPENGGISAAKLWPFFTCAQHWDSGSVTVIDENMMGNVGRDIHHTAAISMGRVRGMCIVGSDYNINGCIMVMRAKFEINGDSNDSLRFFGVLQRGLKEFQVAVIGGSGRYVGANGFAVVKAVGSAGGGVEKKLMFNVYLN</sequence>
<evidence type="ECO:0000313" key="2">
    <source>
        <dbReference type="EMBL" id="KAK8925726.1"/>
    </source>
</evidence>
<dbReference type="Pfam" id="PF03018">
    <property type="entry name" value="Dirigent"/>
    <property type="match status" value="1"/>
</dbReference>
<dbReference type="PANTHER" id="PTHR46215:SF17">
    <property type="entry name" value="DIRIGENT PROTEIN"/>
    <property type="match status" value="1"/>
</dbReference>
<comment type="caution">
    <text evidence="2">The sequence shown here is derived from an EMBL/GenBank/DDBJ whole genome shotgun (WGS) entry which is preliminary data.</text>
</comment>
<feature type="chain" id="PRO_5042670806" description="Dirigent protein" evidence="1">
    <location>
        <begin position="26"/>
        <end position="194"/>
    </location>
</feature>
<evidence type="ECO:0000256" key="1">
    <source>
        <dbReference type="RuleBase" id="RU363099"/>
    </source>
</evidence>
<dbReference type="GO" id="GO:0048046">
    <property type="term" value="C:apoplast"/>
    <property type="evidence" value="ECO:0007669"/>
    <property type="project" value="UniProtKB-SubCell"/>
</dbReference>
<feature type="signal peptide" evidence="1">
    <location>
        <begin position="1"/>
        <end position="25"/>
    </location>
</feature>
<organism evidence="2 3">
    <name type="scientific">Platanthera zijinensis</name>
    <dbReference type="NCBI Taxonomy" id="2320716"/>
    <lineage>
        <taxon>Eukaryota</taxon>
        <taxon>Viridiplantae</taxon>
        <taxon>Streptophyta</taxon>
        <taxon>Embryophyta</taxon>
        <taxon>Tracheophyta</taxon>
        <taxon>Spermatophyta</taxon>
        <taxon>Magnoliopsida</taxon>
        <taxon>Liliopsida</taxon>
        <taxon>Asparagales</taxon>
        <taxon>Orchidaceae</taxon>
        <taxon>Orchidoideae</taxon>
        <taxon>Orchideae</taxon>
        <taxon>Orchidinae</taxon>
        <taxon>Platanthera</taxon>
    </lineage>
</organism>
<evidence type="ECO:0000313" key="3">
    <source>
        <dbReference type="Proteomes" id="UP001418222"/>
    </source>
</evidence>
<dbReference type="EMBL" id="JBBWWQ010000016">
    <property type="protein sequence ID" value="KAK8925726.1"/>
    <property type="molecule type" value="Genomic_DNA"/>
</dbReference>
<accession>A0AAP0FYR3</accession>
<dbReference type="Proteomes" id="UP001418222">
    <property type="component" value="Unassembled WGS sequence"/>
</dbReference>
<comment type="similarity">
    <text evidence="1">Belongs to the plant dirigent protein family.</text>
</comment>
<comment type="subunit">
    <text evidence="1">Homodimer.</text>
</comment>
<reference evidence="2 3" key="1">
    <citation type="journal article" date="2022" name="Nat. Plants">
        <title>Genomes of leafy and leafless Platanthera orchids illuminate the evolution of mycoheterotrophy.</title>
        <authorList>
            <person name="Li M.H."/>
            <person name="Liu K.W."/>
            <person name="Li Z."/>
            <person name="Lu H.C."/>
            <person name="Ye Q.L."/>
            <person name="Zhang D."/>
            <person name="Wang J.Y."/>
            <person name="Li Y.F."/>
            <person name="Zhong Z.M."/>
            <person name="Liu X."/>
            <person name="Yu X."/>
            <person name="Liu D.K."/>
            <person name="Tu X.D."/>
            <person name="Liu B."/>
            <person name="Hao Y."/>
            <person name="Liao X.Y."/>
            <person name="Jiang Y.T."/>
            <person name="Sun W.H."/>
            <person name="Chen J."/>
            <person name="Chen Y.Q."/>
            <person name="Ai Y."/>
            <person name="Zhai J.W."/>
            <person name="Wu S.S."/>
            <person name="Zhou Z."/>
            <person name="Hsiao Y.Y."/>
            <person name="Wu W.L."/>
            <person name="Chen Y.Y."/>
            <person name="Lin Y.F."/>
            <person name="Hsu J.L."/>
            <person name="Li C.Y."/>
            <person name="Wang Z.W."/>
            <person name="Zhao X."/>
            <person name="Zhong W.Y."/>
            <person name="Ma X.K."/>
            <person name="Ma L."/>
            <person name="Huang J."/>
            <person name="Chen G.Z."/>
            <person name="Huang M.Z."/>
            <person name="Huang L."/>
            <person name="Peng D.H."/>
            <person name="Luo Y.B."/>
            <person name="Zou S.Q."/>
            <person name="Chen S.P."/>
            <person name="Lan S."/>
            <person name="Tsai W.C."/>
            <person name="Van de Peer Y."/>
            <person name="Liu Z.J."/>
        </authorList>
    </citation>
    <scope>NUCLEOTIDE SEQUENCE [LARGE SCALE GENOMIC DNA]</scope>
    <source>
        <strain evidence="2">Lor287</strain>
    </source>
</reference>
<proteinExistence type="inferred from homology"/>
<name>A0AAP0FYR3_9ASPA</name>
<comment type="subcellular location">
    <subcellularLocation>
        <location evidence="1">Secreted</location>
        <location evidence="1">Extracellular space</location>
        <location evidence="1">Apoplast</location>
    </subcellularLocation>
</comment>
<keyword evidence="3" id="KW-1185">Reference proteome</keyword>
<dbReference type="InterPro" id="IPR004265">
    <property type="entry name" value="Dirigent"/>
</dbReference>
<dbReference type="AlphaFoldDB" id="A0AAP0FYR3"/>
<keyword evidence="1" id="KW-0964">Secreted</keyword>
<dbReference type="PANTHER" id="PTHR46215">
    <property type="entry name" value="DIRIGENT PROTEIN 24-RELATED"/>
    <property type="match status" value="1"/>
</dbReference>
<gene>
    <name evidence="2" type="ORF">KSP39_PZI018438</name>
</gene>